<dbReference type="InterPro" id="IPR052517">
    <property type="entry name" value="GlcG_carb_metab_protein"/>
</dbReference>
<gene>
    <name evidence="1" type="ORF">THAPSDRAFT_34158</name>
</gene>
<dbReference type="Gene3D" id="3.30.450.150">
    <property type="entry name" value="Haem-degrading domain"/>
    <property type="match status" value="1"/>
</dbReference>
<protein>
    <recommendedName>
        <fullName evidence="3">GlcG protein</fullName>
    </recommendedName>
</protein>
<dbReference type="GeneID" id="7448133"/>
<proteinExistence type="predicted"/>
<name>B8C353_THAPS</name>
<evidence type="ECO:0008006" key="3">
    <source>
        <dbReference type="Google" id="ProtNLM"/>
    </source>
</evidence>
<dbReference type="EMBL" id="CM000642">
    <property type="protein sequence ID" value="EED92501.1"/>
    <property type="molecule type" value="Genomic_DNA"/>
</dbReference>
<reference evidence="1 2" key="1">
    <citation type="journal article" date="2004" name="Science">
        <title>The genome of the diatom Thalassiosira pseudonana: ecology, evolution, and metabolism.</title>
        <authorList>
            <person name="Armbrust E.V."/>
            <person name="Berges J.A."/>
            <person name="Bowler C."/>
            <person name="Green B.R."/>
            <person name="Martinez D."/>
            <person name="Putnam N.H."/>
            <person name="Zhou S."/>
            <person name="Allen A.E."/>
            <person name="Apt K.E."/>
            <person name="Bechner M."/>
            <person name="Brzezinski M.A."/>
            <person name="Chaal B.K."/>
            <person name="Chiovitti A."/>
            <person name="Davis A.K."/>
            <person name="Demarest M.S."/>
            <person name="Detter J.C."/>
            <person name="Glavina T."/>
            <person name="Goodstein D."/>
            <person name="Hadi M.Z."/>
            <person name="Hellsten U."/>
            <person name="Hildebrand M."/>
            <person name="Jenkins B.D."/>
            <person name="Jurka J."/>
            <person name="Kapitonov V.V."/>
            <person name="Kroger N."/>
            <person name="Lau W.W."/>
            <person name="Lane T.W."/>
            <person name="Larimer F.W."/>
            <person name="Lippmeier J.C."/>
            <person name="Lucas S."/>
            <person name="Medina M."/>
            <person name="Montsant A."/>
            <person name="Obornik M."/>
            <person name="Parker M.S."/>
            <person name="Palenik B."/>
            <person name="Pazour G.J."/>
            <person name="Richardson P.M."/>
            <person name="Rynearson T.A."/>
            <person name="Saito M.A."/>
            <person name="Schwartz D.C."/>
            <person name="Thamatrakoln K."/>
            <person name="Valentin K."/>
            <person name="Vardi A."/>
            <person name="Wilkerson F.P."/>
            <person name="Rokhsar D.S."/>
        </authorList>
    </citation>
    <scope>NUCLEOTIDE SEQUENCE [LARGE SCALE GENOMIC DNA]</scope>
    <source>
        <strain evidence="1 2">CCMP1335</strain>
    </source>
</reference>
<evidence type="ECO:0000313" key="2">
    <source>
        <dbReference type="Proteomes" id="UP000001449"/>
    </source>
</evidence>
<dbReference type="KEGG" id="tps:THAPSDRAFT_34158"/>
<dbReference type="HOGENOM" id="CLU_103773_1_2_1"/>
<dbReference type="InParanoid" id="B8C353"/>
<dbReference type="AlphaFoldDB" id="B8C353"/>
<evidence type="ECO:0000313" key="1">
    <source>
        <dbReference type="EMBL" id="EED92501.1"/>
    </source>
</evidence>
<dbReference type="Pfam" id="PF03928">
    <property type="entry name" value="HbpS-like"/>
    <property type="match status" value="1"/>
</dbReference>
<organism evidence="1 2">
    <name type="scientific">Thalassiosira pseudonana</name>
    <name type="common">Marine diatom</name>
    <name type="synonym">Cyclotella nana</name>
    <dbReference type="NCBI Taxonomy" id="35128"/>
    <lineage>
        <taxon>Eukaryota</taxon>
        <taxon>Sar</taxon>
        <taxon>Stramenopiles</taxon>
        <taxon>Ochrophyta</taxon>
        <taxon>Bacillariophyta</taxon>
        <taxon>Coscinodiscophyceae</taxon>
        <taxon>Thalassiosirophycidae</taxon>
        <taxon>Thalassiosirales</taxon>
        <taxon>Thalassiosiraceae</taxon>
        <taxon>Thalassiosira</taxon>
    </lineage>
</organism>
<dbReference type="eggNOG" id="ENOG502SMVS">
    <property type="taxonomic scope" value="Eukaryota"/>
</dbReference>
<reference evidence="1 2" key="2">
    <citation type="journal article" date="2008" name="Nature">
        <title>The Phaeodactylum genome reveals the evolutionary history of diatom genomes.</title>
        <authorList>
            <person name="Bowler C."/>
            <person name="Allen A.E."/>
            <person name="Badger J.H."/>
            <person name="Grimwood J."/>
            <person name="Jabbari K."/>
            <person name="Kuo A."/>
            <person name="Maheswari U."/>
            <person name="Martens C."/>
            <person name="Maumus F."/>
            <person name="Otillar R.P."/>
            <person name="Rayko E."/>
            <person name="Salamov A."/>
            <person name="Vandepoele K."/>
            <person name="Beszteri B."/>
            <person name="Gruber A."/>
            <person name="Heijde M."/>
            <person name="Katinka M."/>
            <person name="Mock T."/>
            <person name="Valentin K."/>
            <person name="Verret F."/>
            <person name="Berges J.A."/>
            <person name="Brownlee C."/>
            <person name="Cadoret J.P."/>
            <person name="Chiovitti A."/>
            <person name="Choi C.J."/>
            <person name="Coesel S."/>
            <person name="De Martino A."/>
            <person name="Detter J.C."/>
            <person name="Durkin C."/>
            <person name="Falciatore A."/>
            <person name="Fournet J."/>
            <person name="Haruta M."/>
            <person name="Huysman M.J."/>
            <person name="Jenkins B.D."/>
            <person name="Jiroutova K."/>
            <person name="Jorgensen R.E."/>
            <person name="Joubert Y."/>
            <person name="Kaplan A."/>
            <person name="Kroger N."/>
            <person name="Kroth P.G."/>
            <person name="La Roche J."/>
            <person name="Lindquist E."/>
            <person name="Lommer M."/>
            <person name="Martin-Jezequel V."/>
            <person name="Lopez P.J."/>
            <person name="Lucas S."/>
            <person name="Mangogna M."/>
            <person name="McGinnis K."/>
            <person name="Medlin L.K."/>
            <person name="Montsant A."/>
            <person name="Oudot-Le Secq M.P."/>
            <person name="Napoli C."/>
            <person name="Obornik M."/>
            <person name="Parker M.S."/>
            <person name="Petit J.L."/>
            <person name="Porcel B.M."/>
            <person name="Poulsen N."/>
            <person name="Robison M."/>
            <person name="Rychlewski L."/>
            <person name="Rynearson T.A."/>
            <person name="Schmutz J."/>
            <person name="Shapiro H."/>
            <person name="Siaut M."/>
            <person name="Stanley M."/>
            <person name="Sussman M.R."/>
            <person name="Taylor A.R."/>
            <person name="Vardi A."/>
            <person name="von Dassow P."/>
            <person name="Vyverman W."/>
            <person name="Willis A."/>
            <person name="Wyrwicz L.S."/>
            <person name="Rokhsar D.S."/>
            <person name="Weissenbach J."/>
            <person name="Armbrust E.V."/>
            <person name="Green B.R."/>
            <person name="Van de Peer Y."/>
            <person name="Grigoriev I.V."/>
        </authorList>
    </citation>
    <scope>NUCLEOTIDE SEQUENCE [LARGE SCALE GENOMIC DNA]</scope>
    <source>
        <strain evidence="1 2">CCMP1335</strain>
    </source>
</reference>
<dbReference type="InterPro" id="IPR005624">
    <property type="entry name" value="PduO/GlcC-like"/>
</dbReference>
<dbReference type="InterPro" id="IPR038084">
    <property type="entry name" value="PduO/GlcC-like_sf"/>
</dbReference>
<dbReference type="PaxDb" id="35128-Thaps34158"/>
<dbReference type="PANTHER" id="PTHR34309:SF1">
    <property type="entry name" value="PROTEIN GLCG"/>
    <property type="match status" value="1"/>
</dbReference>
<keyword evidence="2" id="KW-1185">Reference proteome</keyword>
<dbReference type="OMA" id="VAHVRMD"/>
<dbReference type="Proteomes" id="UP000001449">
    <property type="component" value="Chromosome 5"/>
</dbReference>
<dbReference type="SUPFAM" id="SSF143744">
    <property type="entry name" value="GlcG-like"/>
    <property type="match status" value="1"/>
</dbReference>
<sequence length="148" mass="15126">MPASLFETTVTLTESAAQIALEAGENEASANNWPVTIAISDAGGVPLLVKRCDGSFPASYEVAVEKARTAAMFRKKTGLLEDTANVTGGSSRTALLSAPFVLMRGGVPIIIDGKCIGSVGVSGVKPDEDELVALAAANALVSMSTSKL</sequence>
<dbReference type="RefSeq" id="XP_002290749.1">
    <property type="nucleotide sequence ID" value="XM_002290713.1"/>
</dbReference>
<dbReference type="PANTHER" id="PTHR34309">
    <property type="entry name" value="SLR1406 PROTEIN"/>
    <property type="match status" value="1"/>
</dbReference>
<accession>B8C353</accession>